<feature type="compositionally biased region" description="Basic and acidic residues" evidence="1">
    <location>
        <begin position="42"/>
        <end position="60"/>
    </location>
</feature>
<gene>
    <name evidence="2" type="ORF">CEXT_508181</name>
</gene>
<comment type="caution">
    <text evidence="2">The sequence shown here is derived from an EMBL/GenBank/DDBJ whole genome shotgun (WGS) entry which is preliminary data.</text>
</comment>
<dbReference type="AlphaFoldDB" id="A0AAV4P8V3"/>
<organism evidence="2 3">
    <name type="scientific">Caerostris extrusa</name>
    <name type="common">Bark spider</name>
    <name type="synonym">Caerostris bankana</name>
    <dbReference type="NCBI Taxonomy" id="172846"/>
    <lineage>
        <taxon>Eukaryota</taxon>
        <taxon>Metazoa</taxon>
        <taxon>Ecdysozoa</taxon>
        <taxon>Arthropoda</taxon>
        <taxon>Chelicerata</taxon>
        <taxon>Arachnida</taxon>
        <taxon>Araneae</taxon>
        <taxon>Araneomorphae</taxon>
        <taxon>Entelegynae</taxon>
        <taxon>Araneoidea</taxon>
        <taxon>Araneidae</taxon>
        <taxon>Caerostris</taxon>
    </lineage>
</organism>
<accession>A0AAV4P8V3</accession>
<protein>
    <submittedName>
        <fullName evidence="2">Uncharacterized protein</fullName>
    </submittedName>
</protein>
<feature type="region of interest" description="Disordered" evidence="1">
    <location>
        <begin position="42"/>
        <end position="72"/>
    </location>
</feature>
<dbReference type="EMBL" id="BPLR01004125">
    <property type="protein sequence ID" value="GIX92433.1"/>
    <property type="molecule type" value="Genomic_DNA"/>
</dbReference>
<keyword evidence="3" id="KW-1185">Reference proteome</keyword>
<evidence type="ECO:0000313" key="3">
    <source>
        <dbReference type="Proteomes" id="UP001054945"/>
    </source>
</evidence>
<evidence type="ECO:0000256" key="1">
    <source>
        <dbReference type="SAM" id="MobiDB-lite"/>
    </source>
</evidence>
<evidence type="ECO:0000313" key="2">
    <source>
        <dbReference type="EMBL" id="GIX92433.1"/>
    </source>
</evidence>
<dbReference type="Proteomes" id="UP001054945">
    <property type="component" value="Unassembled WGS sequence"/>
</dbReference>
<proteinExistence type="predicted"/>
<reference evidence="2 3" key="1">
    <citation type="submission" date="2021-06" db="EMBL/GenBank/DDBJ databases">
        <title>Caerostris extrusa draft genome.</title>
        <authorList>
            <person name="Kono N."/>
            <person name="Arakawa K."/>
        </authorList>
    </citation>
    <scope>NUCLEOTIDE SEQUENCE [LARGE SCALE GENOMIC DNA]</scope>
</reference>
<name>A0AAV4P8V3_CAEEX</name>
<sequence>MRINGVKPPCPQIIAWSPLSLIYLADANENLSVGFTVREYAERETRNAEGKSRTESKEQGDELSQTSIPQIWDLTPDREASRMCFRETSRFLKSYISLPRNEVISFIDCAVRNHEIRSTGNETFVIMQWASISIYEQAEKFMRQIPNN</sequence>